<dbReference type="EMBL" id="CP022433">
    <property type="protein sequence ID" value="ASN27030.1"/>
    <property type="molecule type" value="Genomic_DNA"/>
</dbReference>
<feature type="domain" description="DUF397" evidence="1">
    <location>
        <begin position="12"/>
        <end position="62"/>
    </location>
</feature>
<evidence type="ECO:0000313" key="3">
    <source>
        <dbReference type="Proteomes" id="UP000031501"/>
    </source>
</evidence>
<dbReference type="OrthoDB" id="4562195at2"/>
<dbReference type="STRING" id="1355015.LK06_025660"/>
<dbReference type="AlphaFoldDB" id="A0A221P496"/>
<dbReference type="RefSeq" id="WP_078858728.1">
    <property type="nucleotide sequence ID" value="NZ_CP021080.1"/>
</dbReference>
<evidence type="ECO:0000313" key="2">
    <source>
        <dbReference type="EMBL" id="ASN27030.1"/>
    </source>
</evidence>
<organism evidence="2 3">
    <name type="scientific">Streptomyces pluripotens</name>
    <dbReference type="NCBI Taxonomy" id="1355015"/>
    <lineage>
        <taxon>Bacteria</taxon>
        <taxon>Bacillati</taxon>
        <taxon>Actinomycetota</taxon>
        <taxon>Actinomycetes</taxon>
        <taxon>Kitasatosporales</taxon>
        <taxon>Streptomycetaceae</taxon>
        <taxon>Streptomyces</taxon>
    </lineage>
</organism>
<proteinExistence type="predicted"/>
<protein>
    <submittedName>
        <fullName evidence="2">DUF397 domain-containing protein</fullName>
    </submittedName>
</protein>
<sequence length="65" mass="6835">MNETPSAAEELSWRKSSYSGGAGGECVEVADCVRAICVRDSKDTSRPAFSVATAAWTAFVSFAAQ</sequence>
<dbReference type="InterPro" id="IPR007278">
    <property type="entry name" value="DUF397"/>
</dbReference>
<gene>
    <name evidence="2" type="ORF">LK07_26820</name>
</gene>
<dbReference type="Proteomes" id="UP000031501">
    <property type="component" value="Chromosome"/>
</dbReference>
<dbReference type="Pfam" id="PF04149">
    <property type="entry name" value="DUF397"/>
    <property type="match status" value="1"/>
</dbReference>
<dbReference type="KEGG" id="splu:LK06_025660"/>
<evidence type="ECO:0000259" key="1">
    <source>
        <dbReference type="Pfam" id="PF04149"/>
    </source>
</evidence>
<accession>A0A221P496</accession>
<reference evidence="2 3" key="1">
    <citation type="submission" date="2017-07" db="EMBL/GenBank/DDBJ databases">
        <title>Genome sequence of Streptomyces pluripotens MUSC 137T.</title>
        <authorList>
            <person name="Ser H.-L."/>
            <person name="Lee L.-H."/>
        </authorList>
    </citation>
    <scope>NUCLEOTIDE SEQUENCE [LARGE SCALE GENOMIC DNA]</scope>
    <source>
        <strain evidence="2 3">MUSC 137</strain>
    </source>
</reference>
<keyword evidence="3" id="KW-1185">Reference proteome</keyword>
<name>A0A221P496_9ACTN</name>